<reference evidence="2" key="1">
    <citation type="submission" date="2019-07" db="EMBL/GenBank/DDBJ databases">
        <title>Bacillus alkalisoli sp. nov. isolated from saline soil.</title>
        <authorList>
            <person name="Sun J.-Q."/>
            <person name="Xu L."/>
        </authorList>
    </citation>
    <scope>NUCLEOTIDE SEQUENCE [LARGE SCALE GENOMIC DNA]</scope>
    <source>
        <strain evidence="2">M4U3P1</strain>
    </source>
</reference>
<dbReference type="AlphaFoldDB" id="A0A859FAY5"/>
<dbReference type="SUPFAM" id="SSF51004">
    <property type="entry name" value="C-terminal (heme d1) domain of cytochrome cd1-nitrite reductase"/>
    <property type="match status" value="1"/>
</dbReference>
<dbReference type="RefSeq" id="WP_176007986.1">
    <property type="nucleotide sequence ID" value="NZ_CP041372.2"/>
</dbReference>
<organism evidence="1 2">
    <name type="scientific">Paenalkalicoccus suaedae</name>
    <dbReference type="NCBI Taxonomy" id="2592382"/>
    <lineage>
        <taxon>Bacteria</taxon>
        <taxon>Bacillati</taxon>
        <taxon>Bacillota</taxon>
        <taxon>Bacilli</taxon>
        <taxon>Bacillales</taxon>
        <taxon>Bacillaceae</taxon>
        <taxon>Paenalkalicoccus</taxon>
    </lineage>
</organism>
<evidence type="ECO:0008006" key="3">
    <source>
        <dbReference type="Google" id="ProtNLM"/>
    </source>
</evidence>
<name>A0A859FAY5_9BACI</name>
<keyword evidence="2" id="KW-1185">Reference proteome</keyword>
<dbReference type="Proteomes" id="UP000318138">
    <property type="component" value="Chromosome"/>
</dbReference>
<gene>
    <name evidence="1" type="ORF">FLK61_24490</name>
</gene>
<dbReference type="PROSITE" id="PS51257">
    <property type="entry name" value="PROKAR_LIPOPROTEIN"/>
    <property type="match status" value="1"/>
</dbReference>
<dbReference type="InterPro" id="IPR015943">
    <property type="entry name" value="WD40/YVTN_repeat-like_dom_sf"/>
</dbReference>
<protein>
    <recommendedName>
        <fullName evidence="3">YncE family protein</fullName>
    </recommendedName>
</protein>
<proteinExistence type="predicted"/>
<dbReference type="PANTHER" id="PTHR47197:SF3">
    <property type="entry name" value="DIHYDRO-HEME D1 DEHYDROGENASE"/>
    <property type="match status" value="1"/>
</dbReference>
<dbReference type="InterPro" id="IPR051200">
    <property type="entry name" value="Host-pathogen_enzymatic-act"/>
</dbReference>
<dbReference type="Gene3D" id="2.130.10.10">
    <property type="entry name" value="YVTN repeat-like/Quinoprotein amine dehydrogenase"/>
    <property type="match status" value="2"/>
</dbReference>
<dbReference type="EMBL" id="CP041372">
    <property type="protein sequence ID" value="QKS69942.1"/>
    <property type="molecule type" value="Genomic_DNA"/>
</dbReference>
<sequence length="314" mass="34715">MKWLLLGMLLLLTTGCQSEHSLHIDNDIQGNTLLVAHTKEPALSIINPDIHELIEEVSLPFSVHSMVQGEGRIFATSQQEEMLYELSLTDGSLRPIIDIGDGVAEMLYDDGTLYATRPFHQEIVKMDVENESIETLAASGEHPHSMALDDGELYVANVYGNTVDVIDKERFEIARTIDVIGRPTGMIAYDEGILVGGHGPFGELNTEMHTYETSEETQIEVGLMPVAFLETTEGIVGVSHGSHEVFLYDTESKQVTDRLEVAHNPYYLVQANDEVAVSSLDGDEISFIDPQTWELIQAVEVAAGPHVMLYLEES</sequence>
<dbReference type="PANTHER" id="PTHR47197">
    <property type="entry name" value="PROTEIN NIRF"/>
    <property type="match status" value="1"/>
</dbReference>
<dbReference type="InterPro" id="IPR011048">
    <property type="entry name" value="Haem_d1_sf"/>
</dbReference>
<evidence type="ECO:0000313" key="2">
    <source>
        <dbReference type="Proteomes" id="UP000318138"/>
    </source>
</evidence>
<dbReference type="KEGG" id="psua:FLK61_24490"/>
<accession>A0A859FAY5</accession>
<evidence type="ECO:0000313" key="1">
    <source>
        <dbReference type="EMBL" id="QKS69942.1"/>
    </source>
</evidence>